<protein>
    <submittedName>
        <fullName evidence="1">Uncharacterized protein</fullName>
    </submittedName>
</protein>
<accession>A0A291IRC9</accession>
<keyword evidence="2" id="KW-1185">Reference proteome</keyword>
<evidence type="ECO:0000313" key="1">
    <source>
        <dbReference type="EMBL" id="ATG97422.1"/>
    </source>
</evidence>
<sequence>MKINFRMLWPLLGVALFAVMSVIAFEVIGFKLDGQETQLLSDLIDKRSSDRVNTIWMLAVSGWAISTAAIILPIVGFFFGKMPRLNSALGGISIFLSTVGMGLMIASFAIFMTTTEIGYPWYKSPKEFYSKGSIAGDFVLVIAGWIIAGVGAGWGYFRTAKRVSR</sequence>
<proteinExistence type="predicted"/>
<dbReference type="RefSeq" id="WP_096862710.1">
    <property type="nucleotide sequence ID" value="NZ_CP023668.1"/>
</dbReference>
<reference evidence="1 2" key="1">
    <citation type="submission" date="2017-09" db="EMBL/GenBank/DDBJ databases">
        <title>SPAdes assembly of the Mesoplasma lactucae genome.</title>
        <authorList>
            <person name="Knight T.F."/>
            <person name="Rubinstein R."/>
            <person name="Citino T."/>
        </authorList>
    </citation>
    <scope>NUCLEOTIDE SEQUENCE [LARGE SCALE GENOMIC DNA]</scope>
    <source>
        <strain evidence="1 2">831-C4</strain>
    </source>
</reference>
<organism evidence="1 2">
    <name type="scientific">Mesoplasma lactucae ATCC 49193</name>
    <dbReference type="NCBI Taxonomy" id="81460"/>
    <lineage>
        <taxon>Bacteria</taxon>
        <taxon>Bacillati</taxon>
        <taxon>Mycoplasmatota</taxon>
        <taxon>Mollicutes</taxon>
        <taxon>Entomoplasmatales</taxon>
        <taxon>Entomoplasmataceae</taxon>
        <taxon>Mesoplasma</taxon>
    </lineage>
</organism>
<evidence type="ECO:0000313" key="2">
    <source>
        <dbReference type="Proteomes" id="UP000232227"/>
    </source>
</evidence>
<dbReference type="Proteomes" id="UP000232227">
    <property type="component" value="Chromosome"/>
</dbReference>
<dbReference type="KEGG" id="mlac:CP520_01445"/>
<gene>
    <name evidence="1" type="ORF">CP520_01445</name>
</gene>
<dbReference type="EMBL" id="CP023668">
    <property type="protein sequence ID" value="ATG97422.1"/>
    <property type="molecule type" value="Genomic_DNA"/>
</dbReference>
<name>A0A291IRC9_9MOLU</name>
<dbReference type="AlphaFoldDB" id="A0A291IRC9"/>